<evidence type="ECO:0000313" key="2">
    <source>
        <dbReference type="Proteomes" id="UP000279336"/>
    </source>
</evidence>
<dbReference type="EMBL" id="RCIW01000001">
    <property type="protein sequence ID" value="RLP12978.1"/>
    <property type="molecule type" value="Genomic_DNA"/>
</dbReference>
<dbReference type="Pfam" id="PF20555">
    <property type="entry name" value="DUF6767"/>
    <property type="match status" value="1"/>
</dbReference>
<comment type="caution">
    <text evidence="1">The sequence shown here is derived from an EMBL/GenBank/DDBJ whole genome shotgun (WGS) entry which is preliminary data.</text>
</comment>
<organism evidence="1 2">
    <name type="scientific">Propionibacterium australiense</name>
    <dbReference type="NCBI Taxonomy" id="119981"/>
    <lineage>
        <taxon>Bacteria</taxon>
        <taxon>Bacillati</taxon>
        <taxon>Actinomycetota</taxon>
        <taxon>Actinomycetes</taxon>
        <taxon>Propionibacteriales</taxon>
        <taxon>Propionibacteriaceae</taxon>
        <taxon>Propionibacterium</taxon>
    </lineage>
</organism>
<sequence length="101" mass="10949">MIAMGADAQAAEAAAGSRKKAPGTVIPMCPLRPEDYCSQCQAYATGPQDCGLVYMVLHDPDLREMYKDQLARYREAGRQWNQSRRAAGKAAALDVTEGQDA</sequence>
<dbReference type="AlphaFoldDB" id="A0A8B3FLZ1"/>
<name>A0A8B3FLZ1_9ACTN</name>
<dbReference type="Proteomes" id="UP000279336">
    <property type="component" value="Unassembled WGS sequence"/>
</dbReference>
<accession>A0A8B3FLZ1</accession>
<dbReference type="InterPro" id="IPR046658">
    <property type="entry name" value="DUF6767"/>
</dbReference>
<protein>
    <submittedName>
        <fullName evidence="1">Uncharacterized protein</fullName>
    </submittedName>
</protein>
<evidence type="ECO:0000313" key="1">
    <source>
        <dbReference type="EMBL" id="RLP12978.1"/>
    </source>
</evidence>
<reference evidence="1 2" key="1">
    <citation type="submission" date="2018-10" db="EMBL/GenBank/DDBJ databases">
        <title>Propionibacterium australiense Genome Sequencing and Assembly.</title>
        <authorList>
            <person name="Bernier A.-M."/>
            <person name="Bernard K."/>
        </authorList>
    </citation>
    <scope>NUCLEOTIDE SEQUENCE [LARGE SCALE GENOMIC DNA]</scope>
    <source>
        <strain evidence="1 2">NML98A078</strain>
    </source>
</reference>
<gene>
    <name evidence="1" type="ORF">D7U36_00675</name>
</gene>
<proteinExistence type="predicted"/>